<dbReference type="Pfam" id="PF25601">
    <property type="entry name" value="AAA_lid_14"/>
    <property type="match status" value="1"/>
</dbReference>
<dbReference type="Gene3D" id="3.40.50.300">
    <property type="entry name" value="P-loop containing nucleotide triphosphate hydrolases"/>
    <property type="match status" value="1"/>
</dbReference>
<dbReference type="InterPro" id="IPR058031">
    <property type="entry name" value="AAA_lid_NorR"/>
</dbReference>
<evidence type="ECO:0000256" key="3">
    <source>
        <dbReference type="ARBA" id="ARBA00023015"/>
    </source>
</evidence>
<dbReference type="SUPFAM" id="SSF52540">
    <property type="entry name" value="P-loop containing nucleoside triphosphate hydrolases"/>
    <property type="match status" value="1"/>
</dbReference>
<sequence length="647" mass="73441">MKEKILIVEDQFVEADYLRLMLTQAGYIITGIARSVSQAEQLIKSEKPDFVLVDIFLKGKQTGIDLAKQLSADNIPFVYLSANSDEEVLNAAKTTEPYGFLVKPFREKDLLVALEIAHYRHKHNQESKWRSEKQLTKDLYTIEKEEGNWNTKVIETAKVLQKHLPFDCVDVKFKPLESRHYSGFAFMRAGFSEYQTIDLNSLSNMSGRPMEEIKDLLEHNSIDNTAKWYNGDDFKKLFPVHPMKALFAKVFGFSSNIVLPFITSDSYMFSLSFFRRLEEGYNAEHLDLLFRLQQPLIAVMNSISANEKRSALSIHHELTSIPHRKAPDPNPDFGTIIGKSPALLNVMDLIEQVAYSDTSVLLLGESGTGKEKIADAIHNLSPRKNKSFIKVNCAALPPTLIESELFGHEKGAFTGANDKRIGKFEKADHGTILLDEIGEMPLELQVKLLRVLQEKEIERIGGRDTLKINVRIIAATNKNLEKEVAEGRFRLDLYYRLNVFPVRLPPLRERKEDIPALAYHFMNYYNHKSGKKISGISDNVLKSMMAYHWPGNIRELEHLVERSILLARGSLIEEIQLPAIPKTSAAGIESSYIKTIHENERDYIISILKKCNGRIWGAGAAAEILNIPPSTLKSKMKKLGIKKEFIP</sequence>
<dbReference type="GO" id="GO:0006355">
    <property type="term" value="P:regulation of DNA-templated transcription"/>
    <property type="evidence" value="ECO:0007669"/>
    <property type="project" value="InterPro"/>
</dbReference>
<dbReference type="STRING" id="573321.SAMN04488505_103103"/>
<dbReference type="InterPro" id="IPR003593">
    <property type="entry name" value="AAA+_ATPase"/>
</dbReference>
<keyword evidence="2" id="KW-0067">ATP-binding</keyword>
<dbReference type="PROSITE" id="PS50045">
    <property type="entry name" value="SIGMA54_INTERACT_4"/>
    <property type="match status" value="1"/>
</dbReference>
<keyword evidence="5" id="KW-0597">Phosphoprotein</keyword>
<dbReference type="InterPro" id="IPR011006">
    <property type="entry name" value="CheY-like_superfamily"/>
</dbReference>
<dbReference type="RefSeq" id="WP_089912293.1">
    <property type="nucleotide sequence ID" value="NZ_FOBB01000003.1"/>
</dbReference>
<evidence type="ECO:0000259" key="6">
    <source>
        <dbReference type="PROSITE" id="PS50045"/>
    </source>
</evidence>
<dbReference type="OrthoDB" id="9767722at2"/>
<dbReference type="Gene3D" id="1.10.8.60">
    <property type="match status" value="1"/>
</dbReference>
<keyword evidence="8" id="KW-0238">DNA-binding</keyword>
<dbReference type="PANTHER" id="PTHR32071:SF123">
    <property type="entry name" value="DNA-BINDING TRANSCRIPTIONAL ACTIVATOR HYFR-RELATED"/>
    <property type="match status" value="1"/>
</dbReference>
<dbReference type="InterPro" id="IPR001789">
    <property type="entry name" value="Sig_transdc_resp-reg_receiver"/>
</dbReference>
<dbReference type="Pfam" id="PF00072">
    <property type="entry name" value="Response_reg"/>
    <property type="match status" value="1"/>
</dbReference>
<dbReference type="FunFam" id="3.40.50.300:FF:000006">
    <property type="entry name" value="DNA-binding transcriptional regulator NtrC"/>
    <property type="match status" value="1"/>
</dbReference>
<gene>
    <name evidence="8" type="ORF">SAMN04488505_103103</name>
</gene>
<dbReference type="InterPro" id="IPR025944">
    <property type="entry name" value="Sigma_54_int_dom_CS"/>
</dbReference>
<dbReference type="InterPro" id="IPR027417">
    <property type="entry name" value="P-loop_NTPase"/>
</dbReference>
<feature type="domain" description="Sigma-54 factor interaction" evidence="6">
    <location>
        <begin position="336"/>
        <end position="565"/>
    </location>
</feature>
<dbReference type="InterPro" id="IPR025662">
    <property type="entry name" value="Sigma_54_int_dom_ATP-bd_1"/>
</dbReference>
<dbReference type="PROSITE" id="PS00688">
    <property type="entry name" value="SIGMA54_INTERACT_3"/>
    <property type="match status" value="1"/>
</dbReference>
<evidence type="ECO:0000256" key="2">
    <source>
        <dbReference type="ARBA" id="ARBA00022840"/>
    </source>
</evidence>
<evidence type="ECO:0000256" key="5">
    <source>
        <dbReference type="PROSITE-ProRule" id="PRU00169"/>
    </source>
</evidence>
<dbReference type="SMART" id="SM00448">
    <property type="entry name" value="REC"/>
    <property type="match status" value="1"/>
</dbReference>
<evidence type="ECO:0000256" key="1">
    <source>
        <dbReference type="ARBA" id="ARBA00022741"/>
    </source>
</evidence>
<dbReference type="Pfam" id="PF02954">
    <property type="entry name" value="HTH_8"/>
    <property type="match status" value="1"/>
</dbReference>
<dbReference type="SMART" id="SM00382">
    <property type="entry name" value="AAA"/>
    <property type="match status" value="1"/>
</dbReference>
<dbReference type="InterPro" id="IPR002078">
    <property type="entry name" value="Sigma_54_int"/>
</dbReference>
<dbReference type="GO" id="GO:0043565">
    <property type="term" value="F:sequence-specific DNA binding"/>
    <property type="evidence" value="ECO:0007669"/>
    <property type="project" value="InterPro"/>
</dbReference>
<dbReference type="Pfam" id="PF00158">
    <property type="entry name" value="Sigma54_activat"/>
    <property type="match status" value="1"/>
</dbReference>
<dbReference type="CDD" id="cd00009">
    <property type="entry name" value="AAA"/>
    <property type="match status" value="1"/>
</dbReference>
<dbReference type="GO" id="GO:0000160">
    <property type="term" value="P:phosphorelay signal transduction system"/>
    <property type="evidence" value="ECO:0007669"/>
    <property type="project" value="InterPro"/>
</dbReference>
<proteinExistence type="predicted"/>
<dbReference type="InterPro" id="IPR009057">
    <property type="entry name" value="Homeodomain-like_sf"/>
</dbReference>
<protein>
    <submittedName>
        <fullName evidence="8">Transcriptional regulator containing GAF, AAA-type ATPase, and DNA-binding Fis domains</fullName>
    </submittedName>
</protein>
<feature type="modified residue" description="4-aspartylphosphate" evidence="5">
    <location>
        <position position="54"/>
    </location>
</feature>
<dbReference type="CDD" id="cd17534">
    <property type="entry name" value="REC_DC-like"/>
    <property type="match status" value="1"/>
</dbReference>
<dbReference type="PROSITE" id="PS00675">
    <property type="entry name" value="SIGMA54_INTERACT_1"/>
    <property type="match status" value="1"/>
</dbReference>
<reference evidence="8 9" key="1">
    <citation type="submission" date="2016-10" db="EMBL/GenBank/DDBJ databases">
        <authorList>
            <person name="de Groot N.N."/>
        </authorList>
    </citation>
    <scope>NUCLEOTIDE SEQUENCE [LARGE SCALE GENOMIC DNA]</scope>
    <source>
        <strain evidence="8 9">DSM 21039</strain>
    </source>
</reference>
<evidence type="ECO:0000256" key="4">
    <source>
        <dbReference type="ARBA" id="ARBA00023163"/>
    </source>
</evidence>
<dbReference type="GO" id="GO:0005524">
    <property type="term" value="F:ATP binding"/>
    <property type="evidence" value="ECO:0007669"/>
    <property type="project" value="UniProtKB-KW"/>
</dbReference>
<dbReference type="Proteomes" id="UP000198984">
    <property type="component" value="Unassembled WGS sequence"/>
</dbReference>
<dbReference type="AlphaFoldDB" id="A0A1H7UTG0"/>
<keyword evidence="1" id="KW-0547">Nucleotide-binding</keyword>
<keyword evidence="4" id="KW-0804">Transcription</keyword>
<dbReference type="Gene3D" id="3.40.50.2300">
    <property type="match status" value="1"/>
</dbReference>
<name>A0A1H7UTG0_9BACT</name>
<dbReference type="SUPFAM" id="SSF52172">
    <property type="entry name" value="CheY-like"/>
    <property type="match status" value="1"/>
</dbReference>
<evidence type="ECO:0000313" key="8">
    <source>
        <dbReference type="EMBL" id="SEM00272.1"/>
    </source>
</evidence>
<organism evidence="8 9">
    <name type="scientific">Chitinophaga rupis</name>
    <dbReference type="NCBI Taxonomy" id="573321"/>
    <lineage>
        <taxon>Bacteria</taxon>
        <taxon>Pseudomonadati</taxon>
        <taxon>Bacteroidota</taxon>
        <taxon>Chitinophagia</taxon>
        <taxon>Chitinophagales</taxon>
        <taxon>Chitinophagaceae</taxon>
        <taxon>Chitinophaga</taxon>
    </lineage>
</organism>
<dbReference type="EMBL" id="FOBB01000003">
    <property type="protein sequence ID" value="SEM00272.1"/>
    <property type="molecule type" value="Genomic_DNA"/>
</dbReference>
<accession>A0A1H7UTG0</accession>
<dbReference type="PANTHER" id="PTHR32071">
    <property type="entry name" value="TRANSCRIPTIONAL REGULATORY PROTEIN"/>
    <property type="match status" value="1"/>
</dbReference>
<keyword evidence="9" id="KW-1185">Reference proteome</keyword>
<dbReference type="InterPro" id="IPR002197">
    <property type="entry name" value="HTH_Fis"/>
</dbReference>
<evidence type="ECO:0000259" key="7">
    <source>
        <dbReference type="PROSITE" id="PS50110"/>
    </source>
</evidence>
<dbReference type="Gene3D" id="1.10.10.60">
    <property type="entry name" value="Homeodomain-like"/>
    <property type="match status" value="1"/>
</dbReference>
<feature type="domain" description="Response regulatory" evidence="7">
    <location>
        <begin position="4"/>
        <end position="118"/>
    </location>
</feature>
<dbReference type="SUPFAM" id="SSF46689">
    <property type="entry name" value="Homeodomain-like"/>
    <property type="match status" value="1"/>
</dbReference>
<evidence type="ECO:0000313" key="9">
    <source>
        <dbReference type="Proteomes" id="UP000198984"/>
    </source>
</evidence>
<keyword evidence="3" id="KW-0805">Transcription regulation</keyword>
<dbReference type="PROSITE" id="PS50110">
    <property type="entry name" value="RESPONSE_REGULATORY"/>
    <property type="match status" value="1"/>
</dbReference>